<evidence type="ECO:0000313" key="2">
    <source>
        <dbReference type="EnsemblMetazoa" id="CJA18169.1"/>
    </source>
</evidence>
<keyword evidence="3" id="KW-1185">Reference proteome</keyword>
<sequence length="68" mass="7310">MFAQASPKPRPTSAPCLARLRSFKSSPTLAHARPTLAHSPAHRIGKGDSGIFKKSPPPNSSRVPQKRP</sequence>
<dbReference type="EnsemblMetazoa" id="CJA18169.1">
    <property type="protein sequence ID" value="CJA18169.1"/>
    <property type="gene ID" value="WBGene00137373"/>
</dbReference>
<accession>A0A8R1E205</accession>
<reference evidence="3" key="1">
    <citation type="submission" date="2010-08" db="EMBL/GenBank/DDBJ databases">
        <authorList>
            <consortium name="Caenorhabditis japonica Sequencing Consortium"/>
            <person name="Wilson R.K."/>
        </authorList>
    </citation>
    <scope>NUCLEOTIDE SEQUENCE [LARGE SCALE GENOMIC DNA]</scope>
    <source>
        <strain evidence="3">DF5081</strain>
    </source>
</reference>
<evidence type="ECO:0000313" key="3">
    <source>
        <dbReference type="Proteomes" id="UP000005237"/>
    </source>
</evidence>
<dbReference type="AlphaFoldDB" id="A0A8R1E205"/>
<evidence type="ECO:0000256" key="1">
    <source>
        <dbReference type="SAM" id="MobiDB-lite"/>
    </source>
</evidence>
<dbReference type="Proteomes" id="UP000005237">
    <property type="component" value="Unassembled WGS sequence"/>
</dbReference>
<organism evidence="2 3">
    <name type="scientific">Caenorhabditis japonica</name>
    <dbReference type="NCBI Taxonomy" id="281687"/>
    <lineage>
        <taxon>Eukaryota</taxon>
        <taxon>Metazoa</taxon>
        <taxon>Ecdysozoa</taxon>
        <taxon>Nematoda</taxon>
        <taxon>Chromadorea</taxon>
        <taxon>Rhabditida</taxon>
        <taxon>Rhabditina</taxon>
        <taxon>Rhabditomorpha</taxon>
        <taxon>Rhabditoidea</taxon>
        <taxon>Rhabditidae</taxon>
        <taxon>Peloderinae</taxon>
        <taxon>Caenorhabditis</taxon>
    </lineage>
</organism>
<proteinExistence type="predicted"/>
<name>A0A8R1E205_CAEJA</name>
<protein>
    <submittedName>
        <fullName evidence="2">Uncharacterized protein</fullName>
    </submittedName>
</protein>
<feature type="region of interest" description="Disordered" evidence="1">
    <location>
        <begin position="25"/>
        <end position="68"/>
    </location>
</feature>
<reference evidence="2" key="2">
    <citation type="submission" date="2022-06" db="UniProtKB">
        <authorList>
            <consortium name="EnsemblMetazoa"/>
        </authorList>
    </citation>
    <scope>IDENTIFICATION</scope>
    <source>
        <strain evidence="2">DF5081</strain>
    </source>
</reference>